<name>A0A1G6CBP4_EUBOX</name>
<evidence type="ECO:0000313" key="1">
    <source>
        <dbReference type="EMBL" id="SDB30202.1"/>
    </source>
</evidence>
<protein>
    <submittedName>
        <fullName evidence="1">Acetyltransferase (Isoleucine patch superfamily)</fullName>
    </submittedName>
</protein>
<dbReference type="InterPro" id="IPR011004">
    <property type="entry name" value="Trimer_LpxA-like_sf"/>
</dbReference>
<accession>A0A1G6CBP4</accession>
<keyword evidence="2" id="KW-1185">Reference proteome</keyword>
<dbReference type="EMBL" id="FMXR01000017">
    <property type="protein sequence ID" value="SDB30202.1"/>
    <property type="molecule type" value="Genomic_DNA"/>
</dbReference>
<sequence length="213" mass="23705">MIISTKDGKIPYCQEKFPNISVSDEGNNNVIETSLTVNQVMKIGNLEIVFRGDNNKLIIGNIKIKTKVWCRFLNVPNIRCNGAEIKISDGTFFNGNVYLNTYEGKSINIGNDCLFAGGVNLRTSDAHTIYDISSLERINIAKDIFIGNHVWIGMDALLLKGSYIADDCVVGMKSIITKHFEETNCILAGSPAKIVKRKINWARGNQFDGGIWR</sequence>
<dbReference type="Gene3D" id="2.160.10.10">
    <property type="entry name" value="Hexapeptide repeat proteins"/>
    <property type="match status" value="1"/>
</dbReference>
<keyword evidence="1" id="KW-0808">Transferase</keyword>
<proteinExistence type="predicted"/>
<gene>
    <name evidence="1" type="ORF">SAMN02910417_02260</name>
</gene>
<dbReference type="PANTHER" id="PTHR23416:SF78">
    <property type="entry name" value="LIPOPOLYSACCHARIDE BIOSYNTHESIS O-ACETYL TRANSFERASE WBBJ-RELATED"/>
    <property type="match status" value="1"/>
</dbReference>
<dbReference type="PANTHER" id="PTHR23416">
    <property type="entry name" value="SIALIC ACID SYNTHASE-RELATED"/>
    <property type="match status" value="1"/>
</dbReference>
<evidence type="ECO:0000313" key="2">
    <source>
        <dbReference type="Proteomes" id="UP000199228"/>
    </source>
</evidence>
<dbReference type="AlphaFoldDB" id="A0A1G6CBP4"/>
<dbReference type="InterPro" id="IPR051159">
    <property type="entry name" value="Hexapeptide_acetyltransf"/>
</dbReference>
<dbReference type="STRING" id="1732.SAMN02910417_02260"/>
<reference evidence="1 2" key="1">
    <citation type="submission" date="2016-10" db="EMBL/GenBank/DDBJ databases">
        <authorList>
            <person name="de Groot N.N."/>
        </authorList>
    </citation>
    <scope>NUCLEOTIDE SEQUENCE [LARGE SCALE GENOMIC DNA]</scope>
    <source>
        <strain evidence="1 2">DSM 3217</strain>
    </source>
</reference>
<dbReference type="GO" id="GO:0016740">
    <property type="term" value="F:transferase activity"/>
    <property type="evidence" value="ECO:0007669"/>
    <property type="project" value="UniProtKB-KW"/>
</dbReference>
<organism evidence="1 2">
    <name type="scientific">Eubacterium oxidoreducens</name>
    <dbReference type="NCBI Taxonomy" id="1732"/>
    <lineage>
        <taxon>Bacteria</taxon>
        <taxon>Bacillati</taxon>
        <taxon>Bacillota</taxon>
        <taxon>Clostridia</taxon>
        <taxon>Eubacteriales</taxon>
        <taxon>Eubacteriaceae</taxon>
        <taxon>Eubacterium</taxon>
    </lineage>
</organism>
<dbReference type="CDD" id="cd04647">
    <property type="entry name" value="LbH_MAT_like"/>
    <property type="match status" value="1"/>
</dbReference>
<dbReference type="Proteomes" id="UP000199228">
    <property type="component" value="Unassembled WGS sequence"/>
</dbReference>
<dbReference type="SUPFAM" id="SSF51161">
    <property type="entry name" value="Trimeric LpxA-like enzymes"/>
    <property type="match status" value="1"/>
</dbReference>